<evidence type="ECO:0000313" key="3">
    <source>
        <dbReference type="EMBL" id="ELZ08647.1"/>
    </source>
</evidence>
<sequence>MHSSTSSLTALAVGLVLLCGLTVGSAIATTGGQATFVDNTTEELTEPSEELDESAEDLVNSSETLLDDTETTVDTSEELNETADQLNESAAEVTSGADPGTELLEDTNSTDEDGSLDGGMDLDGTLTEVESVLSLETQSNESVIAARLDTVLGQTNSSVTVELGSESTADDGSEPTDDETDRSEAMVPPASGSGDAVDAGLVGLLGGLSLLGGIGAGSGAGAGGAGAAGATGSLFGQTAGSVIRLLGSVSGLAGKLPLSLLRYSRYDDSDPLEHETRRAIFDSIEREPGRYLTALESAHDVSLSTIRHHLSVLEDEGLVEARKQGGKRRYYPAQTDGVELAAALDEPAKVDILTTLEAVGEAHNGRLADELGLDPSTVSHHVSTLESDGLIERRRDGRTIINTLAPNVENALGDRAETDLTTTHRPVRVLSDD</sequence>
<dbReference type="InterPro" id="IPR000835">
    <property type="entry name" value="HTH_MarR-typ"/>
</dbReference>
<proteinExistence type="predicted"/>
<dbReference type="InterPro" id="IPR056504">
    <property type="entry name" value="HTH_HVO_0163_N"/>
</dbReference>
<comment type="caution">
    <text evidence="3">The sequence shown here is derived from an EMBL/GenBank/DDBJ whole genome shotgun (WGS) entry which is preliminary data.</text>
</comment>
<dbReference type="SUPFAM" id="SSF46785">
    <property type="entry name" value="Winged helix' DNA-binding domain"/>
    <property type="match status" value="2"/>
</dbReference>
<dbReference type="PANTHER" id="PTHR36216:SF1">
    <property type="entry name" value="HTH ARSR-TYPE DOMAIN-CONTAINING PROTEIN"/>
    <property type="match status" value="1"/>
</dbReference>
<feature type="region of interest" description="Disordered" evidence="1">
    <location>
        <begin position="83"/>
        <end position="123"/>
    </location>
</feature>
<dbReference type="GO" id="GO:0003700">
    <property type="term" value="F:DNA-binding transcription factor activity"/>
    <property type="evidence" value="ECO:0007669"/>
    <property type="project" value="InterPro"/>
</dbReference>
<accession>M0BDT3</accession>
<dbReference type="PANTHER" id="PTHR36216">
    <property type="entry name" value="TRANSCRIPTIONAL REGULATOR, TRMB"/>
    <property type="match status" value="1"/>
</dbReference>
<dbReference type="InterPro" id="IPR011991">
    <property type="entry name" value="ArsR-like_HTH"/>
</dbReference>
<gene>
    <name evidence="3" type="ORF">C479_14948</name>
</gene>
<dbReference type="Proteomes" id="UP000011560">
    <property type="component" value="Unassembled WGS sequence"/>
</dbReference>
<dbReference type="PROSITE" id="PS50987">
    <property type="entry name" value="HTH_ARSR_2"/>
    <property type="match status" value="1"/>
</dbReference>
<dbReference type="Pfam" id="PF01047">
    <property type="entry name" value="MarR"/>
    <property type="match status" value="1"/>
</dbReference>
<keyword evidence="4" id="KW-1185">Reference proteome</keyword>
<dbReference type="InterPro" id="IPR036390">
    <property type="entry name" value="WH_DNA-bd_sf"/>
</dbReference>
<dbReference type="Pfam" id="PF24266">
    <property type="entry name" value="HTH_HVO_0163_N"/>
    <property type="match status" value="1"/>
</dbReference>
<dbReference type="InterPro" id="IPR001845">
    <property type="entry name" value="HTH_ArsR_DNA-bd_dom"/>
</dbReference>
<feature type="region of interest" description="Disordered" evidence="1">
    <location>
        <begin position="160"/>
        <end position="194"/>
    </location>
</feature>
<protein>
    <submittedName>
        <fullName evidence="3">MarR family transcriptional regulator</fullName>
    </submittedName>
</protein>
<dbReference type="InterPro" id="IPR036388">
    <property type="entry name" value="WH-like_DNA-bd_sf"/>
</dbReference>
<dbReference type="AlphaFoldDB" id="M0BDT3"/>
<evidence type="ECO:0000256" key="1">
    <source>
        <dbReference type="SAM" id="MobiDB-lite"/>
    </source>
</evidence>
<evidence type="ECO:0000259" key="2">
    <source>
        <dbReference type="PROSITE" id="PS50987"/>
    </source>
</evidence>
<dbReference type="Gene3D" id="1.10.10.10">
    <property type="entry name" value="Winged helix-like DNA-binding domain superfamily/Winged helix DNA-binding domain"/>
    <property type="match status" value="2"/>
</dbReference>
<reference evidence="3 4" key="1">
    <citation type="journal article" date="2014" name="PLoS Genet.">
        <title>Phylogenetically driven sequencing of extremely halophilic archaea reveals strategies for static and dynamic osmo-response.</title>
        <authorList>
            <person name="Becker E.A."/>
            <person name="Seitzer P.M."/>
            <person name="Tritt A."/>
            <person name="Larsen D."/>
            <person name="Krusor M."/>
            <person name="Yao A.I."/>
            <person name="Wu D."/>
            <person name="Madern D."/>
            <person name="Eisen J.A."/>
            <person name="Darling A.E."/>
            <person name="Facciotti M.T."/>
        </authorList>
    </citation>
    <scope>NUCLEOTIDE SEQUENCE [LARGE SCALE GENOMIC DNA]</scope>
    <source>
        <strain evidence="3 4">JCM 14624</strain>
    </source>
</reference>
<dbReference type="RefSeq" id="WP_007704315.1">
    <property type="nucleotide sequence ID" value="NZ_AOIQ01000021.1"/>
</dbReference>
<evidence type="ECO:0000313" key="4">
    <source>
        <dbReference type="Proteomes" id="UP000011560"/>
    </source>
</evidence>
<dbReference type="EMBL" id="AOIQ01000021">
    <property type="protein sequence ID" value="ELZ08647.1"/>
    <property type="molecule type" value="Genomic_DNA"/>
</dbReference>
<dbReference type="OrthoDB" id="28610at2157"/>
<feature type="compositionally biased region" description="Acidic residues" evidence="1">
    <location>
        <begin position="168"/>
        <end position="181"/>
    </location>
</feature>
<dbReference type="STRING" id="1227490.C479_14948"/>
<dbReference type="SMART" id="SM00418">
    <property type="entry name" value="HTH_ARSR"/>
    <property type="match status" value="2"/>
</dbReference>
<feature type="domain" description="HTH arsR-type" evidence="2">
    <location>
        <begin position="329"/>
        <end position="424"/>
    </location>
</feature>
<organism evidence="3 4">
    <name type="scientific">Halovivax asiaticus JCM 14624</name>
    <dbReference type="NCBI Taxonomy" id="1227490"/>
    <lineage>
        <taxon>Archaea</taxon>
        <taxon>Methanobacteriati</taxon>
        <taxon>Methanobacteriota</taxon>
        <taxon>Stenosarchaea group</taxon>
        <taxon>Halobacteria</taxon>
        <taxon>Halobacteriales</taxon>
        <taxon>Natrialbaceae</taxon>
        <taxon>Halovivax</taxon>
    </lineage>
</organism>
<dbReference type="CDD" id="cd00090">
    <property type="entry name" value="HTH_ARSR"/>
    <property type="match status" value="2"/>
</dbReference>
<feature type="compositionally biased region" description="Acidic residues" evidence="1">
    <location>
        <begin position="103"/>
        <end position="115"/>
    </location>
</feature>
<name>M0BDT3_9EURY</name>